<dbReference type="RefSeq" id="WP_091739675.1">
    <property type="nucleotide sequence ID" value="NZ_FNNQ01000008.1"/>
</dbReference>
<sequence>MHTVWKGSISFGLVNIPVKMFSATKEKSISFRNLHRKCKTPIEYARRCPNCDEEVPWQDIVKGFEYADNQFVLMEKEEIEAIMPENRKSIEILDFVNLEEIDPIYFDKTYYLGPGDHGDRGYALLRAAMNESGKIGIAKVTIRSKQSLAVVRVFQNSLVVETIFYPDEVRDAGLIPDVPLEMELPEKEKKMAIQLIDQLTVPFEPKKYQDDYREALEEAIEKKVKGEDIVEAPERQPEQVVDIMEALKASLNQSGTSKKKTGRKKTSTTKKKKVAE</sequence>
<dbReference type="CDD" id="cd00789">
    <property type="entry name" value="KU_like"/>
    <property type="match status" value="1"/>
</dbReference>
<evidence type="ECO:0000256" key="3">
    <source>
        <dbReference type="HAMAP-Rule" id="MF_01875"/>
    </source>
</evidence>
<feature type="compositionally biased region" description="Basic residues" evidence="4">
    <location>
        <begin position="257"/>
        <end position="276"/>
    </location>
</feature>
<dbReference type="InterPro" id="IPR006164">
    <property type="entry name" value="DNA_bd_Ku70/Ku80"/>
</dbReference>
<comment type="subunit">
    <text evidence="3">Homodimer. Interacts with LigD.</text>
</comment>
<dbReference type="PIRSF" id="PIRSF006493">
    <property type="entry name" value="Prok_Ku"/>
    <property type="match status" value="1"/>
</dbReference>
<dbReference type="EMBL" id="FNNQ01000008">
    <property type="protein sequence ID" value="SDW97406.1"/>
    <property type="molecule type" value="Genomic_DNA"/>
</dbReference>
<dbReference type="InterPro" id="IPR009187">
    <property type="entry name" value="Prok_Ku"/>
</dbReference>
<proteinExistence type="inferred from homology"/>
<keyword evidence="2 3" id="KW-0233">DNA recombination</keyword>
<dbReference type="AlphaFoldDB" id="A0A1H2XX26"/>
<dbReference type="STRING" id="1048340.SAMN05444487_10883"/>
<dbReference type="SMART" id="SM00559">
    <property type="entry name" value="Ku78"/>
    <property type="match status" value="1"/>
</dbReference>
<evidence type="ECO:0000256" key="1">
    <source>
        <dbReference type="ARBA" id="ARBA00023125"/>
    </source>
</evidence>
<dbReference type="GO" id="GO:0003690">
    <property type="term" value="F:double-stranded DNA binding"/>
    <property type="evidence" value="ECO:0007669"/>
    <property type="project" value="UniProtKB-UniRule"/>
</dbReference>
<evidence type="ECO:0000259" key="5">
    <source>
        <dbReference type="SMART" id="SM00559"/>
    </source>
</evidence>
<dbReference type="FunFam" id="2.40.290.10:FF:000004">
    <property type="entry name" value="Non-homologous end joining protein Ku"/>
    <property type="match status" value="1"/>
</dbReference>
<keyword evidence="3" id="KW-0234">DNA repair</keyword>
<keyword evidence="1 3" id="KW-0238">DNA-binding</keyword>
<evidence type="ECO:0000256" key="4">
    <source>
        <dbReference type="SAM" id="MobiDB-lite"/>
    </source>
</evidence>
<dbReference type="OrthoDB" id="9795084at2"/>
<dbReference type="PANTHER" id="PTHR41251">
    <property type="entry name" value="NON-HOMOLOGOUS END JOINING PROTEIN KU"/>
    <property type="match status" value="1"/>
</dbReference>
<dbReference type="NCBIfam" id="TIGR02772">
    <property type="entry name" value="Ku_bact"/>
    <property type="match status" value="1"/>
</dbReference>
<dbReference type="InterPro" id="IPR016194">
    <property type="entry name" value="SPOC-like_C_dom_sf"/>
</dbReference>
<dbReference type="PANTHER" id="PTHR41251:SF1">
    <property type="entry name" value="NON-HOMOLOGOUS END JOINING PROTEIN KU"/>
    <property type="match status" value="1"/>
</dbReference>
<gene>
    <name evidence="3" type="primary">ku</name>
    <name evidence="6" type="ORF">SAMN05444487_10883</name>
</gene>
<dbReference type="Pfam" id="PF02735">
    <property type="entry name" value="Ku"/>
    <property type="match status" value="1"/>
</dbReference>
<comment type="function">
    <text evidence="3">With LigD forms a non-homologous end joining (NHEJ) DNA repair enzyme, which repairs dsDNA breaks with reduced fidelity. Binds linear dsDNA with 5'- and 3'- overhangs but not closed circular dsDNA nor ssDNA. Recruits and stimulates the ligase activity of LigD.</text>
</comment>
<name>A0A1H2XX26_9BACL</name>
<dbReference type="GO" id="GO:0006310">
    <property type="term" value="P:DNA recombination"/>
    <property type="evidence" value="ECO:0007669"/>
    <property type="project" value="UniProtKB-KW"/>
</dbReference>
<reference evidence="6 7" key="1">
    <citation type="submission" date="2016-10" db="EMBL/GenBank/DDBJ databases">
        <authorList>
            <person name="de Groot N.N."/>
        </authorList>
    </citation>
    <scope>NUCLEOTIDE SEQUENCE [LARGE SCALE GENOMIC DNA]</scope>
    <source>
        <strain evidence="6 7">DSM 45610</strain>
    </source>
</reference>
<dbReference type="GO" id="GO:0006303">
    <property type="term" value="P:double-strand break repair via nonhomologous end joining"/>
    <property type="evidence" value="ECO:0007669"/>
    <property type="project" value="UniProtKB-UniRule"/>
</dbReference>
<evidence type="ECO:0000313" key="6">
    <source>
        <dbReference type="EMBL" id="SDW97406.1"/>
    </source>
</evidence>
<keyword evidence="7" id="KW-1185">Reference proteome</keyword>
<organism evidence="6 7">
    <name type="scientific">Marininema mesophilum</name>
    <dbReference type="NCBI Taxonomy" id="1048340"/>
    <lineage>
        <taxon>Bacteria</taxon>
        <taxon>Bacillati</taxon>
        <taxon>Bacillota</taxon>
        <taxon>Bacilli</taxon>
        <taxon>Bacillales</taxon>
        <taxon>Thermoactinomycetaceae</taxon>
        <taxon>Marininema</taxon>
    </lineage>
</organism>
<accession>A0A1H2XX26</accession>
<keyword evidence="3" id="KW-0227">DNA damage</keyword>
<protein>
    <recommendedName>
        <fullName evidence="3">Non-homologous end joining protein Ku</fullName>
    </recommendedName>
</protein>
<dbReference type="Proteomes" id="UP000198534">
    <property type="component" value="Unassembled WGS sequence"/>
</dbReference>
<comment type="similarity">
    <text evidence="3">Belongs to the prokaryotic Ku family.</text>
</comment>
<dbReference type="HAMAP" id="MF_01875">
    <property type="entry name" value="Prokaryotic_Ku"/>
    <property type="match status" value="1"/>
</dbReference>
<evidence type="ECO:0000256" key="2">
    <source>
        <dbReference type="ARBA" id="ARBA00023172"/>
    </source>
</evidence>
<evidence type="ECO:0000313" key="7">
    <source>
        <dbReference type="Proteomes" id="UP000198534"/>
    </source>
</evidence>
<dbReference type="SUPFAM" id="SSF100939">
    <property type="entry name" value="SPOC domain-like"/>
    <property type="match status" value="1"/>
</dbReference>
<feature type="region of interest" description="Disordered" evidence="4">
    <location>
        <begin position="251"/>
        <end position="276"/>
    </location>
</feature>
<feature type="domain" description="Ku" evidence="5">
    <location>
        <begin position="52"/>
        <end position="180"/>
    </location>
</feature>
<dbReference type="Gene3D" id="2.40.290.10">
    <property type="match status" value="1"/>
</dbReference>